<accession>A0A381RW15</accession>
<dbReference type="AlphaFoldDB" id="A0A381RW15"/>
<evidence type="ECO:0000256" key="3">
    <source>
        <dbReference type="ARBA" id="ARBA00022556"/>
    </source>
</evidence>
<dbReference type="SUPFAM" id="SSF53756">
    <property type="entry name" value="UDP-Glycosyltransferase/glycogen phosphorylase"/>
    <property type="match status" value="1"/>
</dbReference>
<gene>
    <name evidence="8" type="ORF">METZ01_LOCUS47031</name>
</gene>
<dbReference type="GO" id="GO:0008915">
    <property type="term" value="F:lipid-A-disaccharide synthase activity"/>
    <property type="evidence" value="ECO:0007669"/>
    <property type="project" value="UniProtKB-EC"/>
</dbReference>
<organism evidence="8">
    <name type="scientific">marine metagenome</name>
    <dbReference type="NCBI Taxonomy" id="408172"/>
    <lineage>
        <taxon>unclassified sequences</taxon>
        <taxon>metagenomes</taxon>
        <taxon>ecological metagenomes</taxon>
    </lineage>
</organism>
<protein>
    <recommendedName>
        <fullName evidence="1">lipid-A-disaccharide synthase</fullName>
        <ecNumber evidence="1">2.4.1.182</ecNumber>
    </recommendedName>
</protein>
<evidence type="ECO:0000256" key="5">
    <source>
        <dbReference type="ARBA" id="ARBA00022679"/>
    </source>
</evidence>
<keyword evidence="3" id="KW-0441">Lipid A biosynthesis</keyword>
<dbReference type="GO" id="GO:0016020">
    <property type="term" value="C:membrane"/>
    <property type="evidence" value="ECO:0007669"/>
    <property type="project" value="GOC"/>
</dbReference>
<reference evidence="8" key="1">
    <citation type="submission" date="2018-05" db="EMBL/GenBank/DDBJ databases">
        <authorList>
            <person name="Lanie J.A."/>
            <person name="Ng W.-L."/>
            <person name="Kazmierczak K.M."/>
            <person name="Andrzejewski T.M."/>
            <person name="Davidsen T.M."/>
            <person name="Wayne K.J."/>
            <person name="Tettelin H."/>
            <person name="Glass J.I."/>
            <person name="Rusch D."/>
            <person name="Podicherti R."/>
            <person name="Tsui H.-C.T."/>
            <person name="Winkler M.E."/>
        </authorList>
    </citation>
    <scope>NUCLEOTIDE SEQUENCE</scope>
</reference>
<evidence type="ECO:0000256" key="1">
    <source>
        <dbReference type="ARBA" id="ARBA00012687"/>
    </source>
</evidence>
<evidence type="ECO:0000256" key="6">
    <source>
        <dbReference type="ARBA" id="ARBA00023098"/>
    </source>
</evidence>
<dbReference type="GO" id="GO:0005543">
    <property type="term" value="F:phospholipid binding"/>
    <property type="evidence" value="ECO:0007669"/>
    <property type="project" value="TreeGrafter"/>
</dbReference>
<keyword evidence="5" id="KW-0808">Transferase</keyword>
<evidence type="ECO:0000256" key="2">
    <source>
        <dbReference type="ARBA" id="ARBA00022516"/>
    </source>
</evidence>
<dbReference type="HAMAP" id="MF_00392">
    <property type="entry name" value="LpxB"/>
    <property type="match status" value="1"/>
</dbReference>
<dbReference type="GO" id="GO:0009245">
    <property type="term" value="P:lipid A biosynthetic process"/>
    <property type="evidence" value="ECO:0007669"/>
    <property type="project" value="UniProtKB-KW"/>
</dbReference>
<dbReference type="Pfam" id="PF02684">
    <property type="entry name" value="LpxB"/>
    <property type="match status" value="1"/>
</dbReference>
<keyword evidence="4" id="KW-0328">Glycosyltransferase</keyword>
<evidence type="ECO:0000256" key="4">
    <source>
        <dbReference type="ARBA" id="ARBA00022676"/>
    </source>
</evidence>
<dbReference type="EC" id="2.4.1.182" evidence="1"/>
<keyword evidence="6" id="KW-0443">Lipid metabolism</keyword>
<sequence>MRQVMISCGEASGDLYAGALARALTRLSPDVEIFGLGGEHLRAATGDLLGEYQGLAVTGLAEAVSVLPRSFAMYRRLVRAAREKRPDVFVAIDFPDFNFRLAKALRRLNIPVVYYISPQIWAWRPGRIKTLRSLVDHMLVIFPFEEALYREADIPVTYVGHPLVELARARQSRQEFLTEHNLDPLVPTLALLPGSRSNEVAAILPVIMEATSLIAEQVPNLQALVARAPNLDSSLFDSHEAAKCPLRCIEGRTDDILAASNVVVTASGTATIQAAIHGRPMIIVYRVSPLTYWLGKRFVHVDHYGMVNLVAGKSIVPELIQEQLTPEAVADEAVGMLTDPARNQMICSALQHVNTQLGSGGASQRAAELVLAIASGKNSNVATSS</sequence>
<dbReference type="InterPro" id="IPR003835">
    <property type="entry name" value="Glyco_trans_19"/>
</dbReference>
<comment type="catalytic activity">
    <reaction evidence="7">
        <text>a lipid X + a UDP-2-N,3-O-bis[(3R)-3-hydroxyacyl]-alpha-D-glucosamine = a lipid A disaccharide + UDP + H(+)</text>
        <dbReference type="Rhea" id="RHEA:67828"/>
        <dbReference type="ChEBI" id="CHEBI:15378"/>
        <dbReference type="ChEBI" id="CHEBI:58223"/>
        <dbReference type="ChEBI" id="CHEBI:137748"/>
        <dbReference type="ChEBI" id="CHEBI:176338"/>
        <dbReference type="ChEBI" id="CHEBI:176343"/>
        <dbReference type="EC" id="2.4.1.182"/>
    </reaction>
</comment>
<evidence type="ECO:0000256" key="7">
    <source>
        <dbReference type="ARBA" id="ARBA00048975"/>
    </source>
</evidence>
<dbReference type="NCBIfam" id="TIGR00215">
    <property type="entry name" value="lpxB"/>
    <property type="match status" value="1"/>
</dbReference>
<dbReference type="PANTHER" id="PTHR30372:SF4">
    <property type="entry name" value="LIPID-A-DISACCHARIDE SYNTHASE, MITOCHONDRIAL-RELATED"/>
    <property type="match status" value="1"/>
</dbReference>
<name>A0A381RW15_9ZZZZ</name>
<proteinExistence type="inferred from homology"/>
<dbReference type="EMBL" id="UINC01002211">
    <property type="protein sequence ID" value="SUZ94177.1"/>
    <property type="molecule type" value="Genomic_DNA"/>
</dbReference>
<evidence type="ECO:0000313" key="8">
    <source>
        <dbReference type="EMBL" id="SUZ94177.1"/>
    </source>
</evidence>
<keyword evidence="2" id="KW-0444">Lipid biosynthesis</keyword>
<dbReference type="PANTHER" id="PTHR30372">
    <property type="entry name" value="LIPID-A-DISACCHARIDE SYNTHASE"/>
    <property type="match status" value="1"/>
</dbReference>